<gene>
    <name evidence="2" type="ORF">ANN_19711</name>
</gene>
<dbReference type="EMBL" id="JAJSOF020000031">
    <property type="protein sequence ID" value="KAJ4431116.1"/>
    <property type="molecule type" value="Genomic_DNA"/>
</dbReference>
<protein>
    <submittedName>
        <fullName evidence="2">Uncharacterized protein</fullName>
    </submittedName>
</protein>
<keyword evidence="3" id="KW-1185">Reference proteome</keyword>
<proteinExistence type="predicted"/>
<comment type="caution">
    <text evidence="2">The sequence shown here is derived from an EMBL/GenBank/DDBJ whole genome shotgun (WGS) entry which is preliminary data.</text>
</comment>
<reference evidence="2 3" key="1">
    <citation type="journal article" date="2022" name="Allergy">
        <title>Genome assembly and annotation of Periplaneta americana reveal a comprehensive cockroach allergen profile.</title>
        <authorList>
            <person name="Wang L."/>
            <person name="Xiong Q."/>
            <person name="Saelim N."/>
            <person name="Wang L."/>
            <person name="Nong W."/>
            <person name="Wan A.T."/>
            <person name="Shi M."/>
            <person name="Liu X."/>
            <person name="Cao Q."/>
            <person name="Hui J.H.L."/>
            <person name="Sookrung N."/>
            <person name="Leung T.F."/>
            <person name="Tungtrongchitr A."/>
            <person name="Tsui S.K.W."/>
        </authorList>
    </citation>
    <scope>NUCLEOTIDE SEQUENCE [LARGE SCALE GENOMIC DNA]</scope>
    <source>
        <strain evidence="2">PWHHKU_190912</strain>
    </source>
</reference>
<organism evidence="2 3">
    <name type="scientific">Periplaneta americana</name>
    <name type="common">American cockroach</name>
    <name type="synonym">Blatta americana</name>
    <dbReference type="NCBI Taxonomy" id="6978"/>
    <lineage>
        <taxon>Eukaryota</taxon>
        <taxon>Metazoa</taxon>
        <taxon>Ecdysozoa</taxon>
        <taxon>Arthropoda</taxon>
        <taxon>Hexapoda</taxon>
        <taxon>Insecta</taxon>
        <taxon>Pterygota</taxon>
        <taxon>Neoptera</taxon>
        <taxon>Polyneoptera</taxon>
        <taxon>Dictyoptera</taxon>
        <taxon>Blattodea</taxon>
        <taxon>Blattoidea</taxon>
        <taxon>Blattidae</taxon>
        <taxon>Blattinae</taxon>
        <taxon>Periplaneta</taxon>
    </lineage>
</organism>
<name>A0ABQ8SBA5_PERAM</name>
<feature type="region of interest" description="Disordered" evidence="1">
    <location>
        <begin position="99"/>
        <end position="131"/>
    </location>
</feature>
<evidence type="ECO:0000256" key="1">
    <source>
        <dbReference type="SAM" id="MobiDB-lite"/>
    </source>
</evidence>
<evidence type="ECO:0000313" key="3">
    <source>
        <dbReference type="Proteomes" id="UP001148838"/>
    </source>
</evidence>
<evidence type="ECO:0000313" key="2">
    <source>
        <dbReference type="EMBL" id="KAJ4431116.1"/>
    </source>
</evidence>
<accession>A0ABQ8SBA5</accession>
<dbReference type="Proteomes" id="UP001148838">
    <property type="component" value="Unassembled WGS sequence"/>
</dbReference>
<sequence length="165" mass="18966">MAGLCEGGNEPAGSLKAIKLCSANDKSALYRYKTSANDKSALYRYKTSSIDYSRICNRKRISEKSRRLEIQHCRRRSMTFVPRKKSILSRLRTSHNLRDIAQGQFRSPPLKSLPEDLSSEKSQPRMNQQSFGLDESTLPLEHWRRQASYMEDPIWYCDTSDGGRA</sequence>